<evidence type="ECO:0000313" key="1">
    <source>
        <dbReference type="EMBL" id="KAG6576943.1"/>
    </source>
</evidence>
<dbReference type="EMBL" id="JAGKQH010000016">
    <property type="protein sequence ID" value="KAG6576943.1"/>
    <property type="molecule type" value="Genomic_DNA"/>
</dbReference>
<dbReference type="Proteomes" id="UP000685013">
    <property type="component" value="Chromosome 16"/>
</dbReference>
<dbReference type="AlphaFoldDB" id="A0AAV6M906"/>
<evidence type="ECO:0000313" key="2">
    <source>
        <dbReference type="Proteomes" id="UP000685013"/>
    </source>
</evidence>
<feature type="non-terminal residue" evidence="1">
    <location>
        <position position="1"/>
    </location>
</feature>
<reference evidence="1 2" key="1">
    <citation type="journal article" date="2021" name="Hortic Res">
        <title>The domestication of Cucurbita argyrosperma as revealed by the genome of its wild relative.</title>
        <authorList>
            <person name="Barrera-Redondo J."/>
            <person name="Sanchez-de la Vega G."/>
            <person name="Aguirre-Liguori J.A."/>
            <person name="Castellanos-Morales G."/>
            <person name="Gutierrez-Guerrero Y.T."/>
            <person name="Aguirre-Dugua X."/>
            <person name="Aguirre-Planter E."/>
            <person name="Tenaillon M.I."/>
            <person name="Lira-Saade R."/>
            <person name="Eguiarte L.E."/>
        </authorList>
    </citation>
    <scope>NUCLEOTIDE SEQUENCE [LARGE SCALE GENOMIC DNA]</scope>
    <source>
        <strain evidence="1">JBR-2021</strain>
    </source>
</reference>
<sequence length="100" mass="11011">MRLSNEVAVKTALRNRRPTAAPSRSGGTRLSRSLIEVQFNSVPAFDSSCKEVMQVAKRYLCTSLVEKNPIRNRSADDFQYLSPFFSIAVTVDSLAAGLSL</sequence>
<gene>
    <name evidence="1" type="ORF">SDJN03_24517</name>
</gene>
<comment type="caution">
    <text evidence="1">The sequence shown here is derived from an EMBL/GenBank/DDBJ whole genome shotgun (WGS) entry which is preliminary data.</text>
</comment>
<keyword evidence="2" id="KW-1185">Reference proteome</keyword>
<protein>
    <submittedName>
        <fullName evidence="1">Uncharacterized protein</fullName>
    </submittedName>
</protein>
<proteinExistence type="predicted"/>
<accession>A0AAV6M906</accession>
<name>A0AAV6M906_9ROSI</name>
<organism evidence="1 2">
    <name type="scientific">Cucurbita argyrosperma subsp. sororia</name>
    <dbReference type="NCBI Taxonomy" id="37648"/>
    <lineage>
        <taxon>Eukaryota</taxon>
        <taxon>Viridiplantae</taxon>
        <taxon>Streptophyta</taxon>
        <taxon>Embryophyta</taxon>
        <taxon>Tracheophyta</taxon>
        <taxon>Spermatophyta</taxon>
        <taxon>Magnoliopsida</taxon>
        <taxon>eudicotyledons</taxon>
        <taxon>Gunneridae</taxon>
        <taxon>Pentapetalae</taxon>
        <taxon>rosids</taxon>
        <taxon>fabids</taxon>
        <taxon>Cucurbitales</taxon>
        <taxon>Cucurbitaceae</taxon>
        <taxon>Cucurbiteae</taxon>
        <taxon>Cucurbita</taxon>
    </lineage>
</organism>